<evidence type="ECO:0000256" key="1">
    <source>
        <dbReference type="SAM" id="MobiDB-lite"/>
    </source>
</evidence>
<protein>
    <submittedName>
        <fullName evidence="3">Protein tipE</fullName>
    </submittedName>
</protein>
<reference evidence="3 4" key="1">
    <citation type="submission" date="2015-07" db="EMBL/GenBank/DDBJ databases">
        <title>The genome of Eufriesea mexicana.</title>
        <authorList>
            <person name="Pan H."/>
            <person name="Kapheim K."/>
        </authorList>
    </citation>
    <scope>NUCLEOTIDE SEQUENCE [LARGE SCALE GENOMIC DNA]</scope>
    <source>
        <strain evidence="3">0111107269</strain>
        <tissue evidence="3">Whole body</tissue>
    </source>
</reference>
<dbReference type="PANTHER" id="PTHR12335:SF6">
    <property type="entry name" value="PROTEIN TIPE"/>
    <property type="match status" value="1"/>
</dbReference>
<evidence type="ECO:0000313" key="4">
    <source>
        <dbReference type="Proteomes" id="UP000250275"/>
    </source>
</evidence>
<feature type="compositionally biased region" description="Acidic residues" evidence="1">
    <location>
        <begin position="269"/>
        <end position="278"/>
    </location>
</feature>
<dbReference type="Pfam" id="PF11069">
    <property type="entry name" value="CFAP298"/>
    <property type="match status" value="1"/>
</dbReference>
<feature type="transmembrane region" description="Helical" evidence="2">
    <location>
        <begin position="14"/>
        <end position="41"/>
    </location>
</feature>
<dbReference type="GO" id="GO:0003352">
    <property type="term" value="P:regulation of cilium movement"/>
    <property type="evidence" value="ECO:0007669"/>
    <property type="project" value="InterPro"/>
</dbReference>
<dbReference type="InterPro" id="IPR031578">
    <property type="entry name" value="TipE"/>
</dbReference>
<dbReference type="Proteomes" id="UP000250275">
    <property type="component" value="Unassembled WGS sequence"/>
</dbReference>
<feature type="transmembrane region" description="Helical" evidence="2">
    <location>
        <begin position="234"/>
        <end position="257"/>
    </location>
</feature>
<keyword evidence="4" id="KW-1185">Reference proteome</keyword>
<dbReference type="EMBL" id="KQ761164">
    <property type="protein sequence ID" value="OAD58097.1"/>
    <property type="molecule type" value="Genomic_DNA"/>
</dbReference>
<feature type="region of interest" description="Disordered" evidence="1">
    <location>
        <begin position="100"/>
        <end position="128"/>
    </location>
</feature>
<proteinExistence type="predicted"/>
<dbReference type="Pfam" id="PF16972">
    <property type="entry name" value="TipE"/>
    <property type="match status" value="3"/>
</dbReference>
<dbReference type="PANTHER" id="PTHR12335">
    <property type="entry name" value="TIPE PROTEIN TEMPERATURE-INDUCED PARALYTIC E"/>
    <property type="match status" value="1"/>
</dbReference>
<evidence type="ECO:0000313" key="3">
    <source>
        <dbReference type="EMBL" id="OAD58097.1"/>
    </source>
</evidence>
<keyword evidence="2" id="KW-0812">Transmembrane</keyword>
<keyword evidence="2" id="KW-0472">Membrane</keyword>
<dbReference type="InterPro" id="IPR021298">
    <property type="entry name" value="CFAP298"/>
</dbReference>
<keyword evidence="2" id="KW-1133">Transmembrane helix</keyword>
<evidence type="ECO:0000256" key="2">
    <source>
        <dbReference type="SAM" id="Phobius"/>
    </source>
</evidence>
<gene>
    <name evidence="3" type="ORF">WN48_00772</name>
</gene>
<dbReference type="GO" id="GO:0017080">
    <property type="term" value="F:sodium channel regulator activity"/>
    <property type="evidence" value="ECO:0007669"/>
    <property type="project" value="TreeGrafter"/>
</dbReference>
<sequence>MAEEKEKQTFLQKLLFYTTAFFILLSTFSFFAFLFLVPFVIDPAFTTIFMQFDTRPAECVTINVESRKGTSNCSWTSCREGCTKELYDCKQIRVNYKLPTNTSEDSDGQGEGGGAVGGVEDDENGTTMGLPRYERSLREYDYVEDLDEDVAEDDEAGLPKPFPTGLMGNDSEWYFTGAKLFPNVKGCGYPPMLNCSIFYRQYASIGQNFSCYYSKVDPGIVISDLDMWQVYINLVYAMAIPIPSFIISVIYLTIAYFKIYNEDEEVLVGGEDGEDGGEGEGSNATPLPLTSGALTPGSEAFREDLASFGHQLKVAMADDISRESLDGIPNSYSIQGPSANLDYLSIVVVDELLRGIKDFPRGSWDAIDIHDKILSRRKLEQDDDDEYLNSAWADGSSLKRHFQGLNNISWKPH</sequence>
<accession>A0A310SHL1</accession>
<dbReference type="OrthoDB" id="8190202at2759"/>
<organism evidence="3 4">
    <name type="scientific">Eufriesea mexicana</name>
    <dbReference type="NCBI Taxonomy" id="516756"/>
    <lineage>
        <taxon>Eukaryota</taxon>
        <taxon>Metazoa</taxon>
        <taxon>Ecdysozoa</taxon>
        <taxon>Arthropoda</taxon>
        <taxon>Hexapoda</taxon>
        <taxon>Insecta</taxon>
        <taxon>Pterygota</taxon>
        <taxon>Neoptera</taxon>
        <taxon>Endopterygota</taxon>
        <taxon>Hymenoptera</taxon>
        <taxon>Apocrita</taxon>
        <taxon>Aculeata</taxon>
        <taxon>Apoidea</taxon>
        <taxon>Anthophila</taxon>
        <taxon>Apidae</taxon>
        <taxon>Eufriesea</taxon>
    </lineage>
</organism>
<name>A0A310SHL1_9HYME</name>
<dbReference type="GO" id="GO:0002028">
    <property type="term" value="P:regulation of sodium ion transport"/>
    <property type="evidence" value="ECO:0007669"/>
    <property type="project" value="TreeGrafter"/>
</dbReference>
<dbReference type="GO" id="GO:0005886">
    <property type="term" value="C:plasma membrane"/>
    <property type="evidence" value="ECO:0007669"/>
    <property type="project" value="TreeGrafter"/>
</dbReference>
<dbReference type="AlphaFoldDB" id="A0A310SHL1"/>
<feature type="region of interest" description="Disordered" evidence="1">
    <location>
        <begin position="269"/>
        <end position="289"/>
    </location>
</feature>